<accession>A0A5J4ZDX8</accession>
<keyword evidence="4" id="KW-1185">Reference proteome</keyword>
<name>A0A5J4ZDX8_9ASTE</name>
<evidence type="ECO:0000313" key="4">
    <source>
        <dbReference type="Proteomes" id="UP000325577"/>
    </source>
</evidence>
<dbReference type="Pfam" id="PF04520">
    <property type="entry name" value="Senescence_reg"/>
    <property type="match status" value="1"/>
</dbReference>
<dbReference type="OrthoDB" id="1748628at2759"/>
<comment type="similarity">
    <text evidence="1">Belongs to the senescence regulator S40 family.</text>
</comment>
<dbReference type="GO" id="GO:0010150">
    <property type="term" value="P:leaf senescence"/>
    <property type="evidence" value="ECO:0007669"/>
    <property type="project" value="UniProtKB-ARBA"/>
</dbReference>
<dbReference type="EMBL" id="CM018052">
    <property type="protein sequence ID" value="KAA8515511.1"/>
    <property type="molecule type" value="Genomic_DNA"/>
</dbReference>
<protein>
    <submittedName>
        <fullName evidence="3">Uncharacterized protein</fullName>
    </submittedName>
</protein>
<evidence type="ECO:0000313" key="3">
    <source>
        <dbReference type="EMBL" id="KAA8515511.1"/>
    </source>
</evidence>
<dbReference type="InterPro" id="IPR007608">
    <property type="entry name" value="Senescence_reg_S40"/>
</dbReference>
<evidence type="ECO:0000256" key="1">
    <source>
        <dbReference type="ARBA" id="ARBA00034773"/>
    </source>
</evidence>
<evidence type="ECO:0000256" key="2">
    <source>
        <dbReference type="SAM" id="MobiDB-lite"/>
    </source>
</evidence>
<dbReference type="AlphaFoldDB" id="A0A5J4ZDX8"/>
<sequence>MADGYGVSVKNRSGKSSRDEELQEDVWSVVKDREDSSPKMRKSRDQYASGSSSAWRSSPAAPRVIPRANSGSHEACRIVQQSSAPVNIPDWSKIYRKNAKKDMARSIVSKCGQISCPFWSLSSSEEGNKDIAAFLAD</sequence>
<feature type="compositionally biased region" description="Low complexity" evidence="2">
    <location>
        <begin position="48"/>
        <end position="63"/>
    </location>
</feature>
<feature type="region of interest" description="Disordered" evidence="2">
    <location>
        <begin position="1"/>
        <end position="73"/>
    </location>
</feature>
<organism evidence="3 4">
    <name type="scientific">Nyssa sinensis</name>
    <dbReference type="NCBI Taxonomy" id="561372"/>
    <lineage>
        <taxon>Eukaryota</taxon>
        <taxon>Viridiplantae</taxon>
        <taxon>Streptophyta</taxon>
        <taxon>Embryophyta</taxon>
        <taxon>Tracheophyta</taxon>
        <taxon>Spermatophyta</taxon>
        <taxon>Magnoliopsida</taxon>
        <taxon>eudicotyledons</taxon>
        <taxon>Gunneridae</taxon>
        <taxon>Pentapetalae</taxon>
        <taxon>asterids</taxon>
        <taxon>Cornales</taxon>
        <taxon>Nyssaceae</taxon>
        <taxon>Nyssa</taxon>
    </lineage>
</organism>
<gene>
    <name evidence="3" type="ORF">F0562_018878</name>
</gene>
<dbReference type="Proteomes" id="UP000325577">
    <property type="component" value="Linkage Group LG9"/>
</dbReference>
<proteinExistence type="inferred from homology"/>
<reference evidence="3 4" key="1">
    <citation type="submission" date="2019-09" db="EMBL/GenBank/DDBJ databases">
        <title>A chromosome-level genome assembly of the Chinese tupelo Nyssa sinensis.</title>
        <authorList>
            <person name="Yang X."/>
            <person name="Kang M."/>
            <person name="Yang Y."/>
            <person name="Xiong H."/>
            <person name="Wang M."/>
            <person name="Zhang Z."/>
            <person name="Wang Z."/>
            <person name="Wu H."/>
            <person name="Ma T."/>
            <person name="Liu J."/>
            <person name="Xi Z."/>
        </authorList>
    </citation>
    <scope>NUCLEOTIDE SEQUENCE [LARGE SCALE GENOMIC DNA]</scope>
    <source>
        <strain evidence="3">J267</strain>
        <tissue evidence="3">Leaf</tissue>
    </source>
</reference>